<name>A0A261VC13_9BORD</name>
<feature type="domain" description="SMODS-associated and fused to various effectors" evidence="2">
    <location>
        <begin position="159"/>
        <end position="348"/>
    </location>
</feature>
<feature type="transmembrane region" description="Helical" evidence="1">
    <location>
        <begin position="65"/>
        <end position="85"/>
    </location>
</feature>
<keyword evidence="1" id="KW-0812">Transmembrane</keyword>
<dbReference type="AlphaFoldDB" id="A0A261VC13"/>
<dbReference type="RefSeq" id="WP_094815597.1">
    <property type="nucleotide sequence ID" value="NZ_NEVU01000003.1"/>
</dbReference>
<evidence type="ECO:0000256" key="1">
    <source>
        <dbReference type="SAM" id="Phobius"/>
    </source>
</evidence>
<dbReference type="Pfam" id="PF18303">
    <property type="entry name" value="Saf_2TM"/>
    <property type="match status" value="1"/>
</dbReference>
<keyword evidence="5" id="KW-1185">Reference proteome</keyword>
<feature type="domain" description="SAVED-fused 2TM effector" evidence="3">
    <location>
        <begin position="5"/>
        <end position="139"/>
    </location>
</feature>
<evidence type="ECO:0000259" key="3">
    <source>
        <dbReference type="Pfam" id="PF18303"/>
    </source>
</evidence>
<gene>
    <name evidence="4" type="ORF">CAL22_17975</name>
</gene>
<reference evidence="5" key="1">
    <citation type="submission" date="2017-05" db="EMBL/GenBank/DDBJ databases">
        <title>Complete and WGS of Bordetella genogroups.</title>
        <authorList>
            <person name="Spilker T."/>
            <person name="Lipuma J."/>
        </authorList>
    </citation>
    <scope>NUCLEOTIDE SEQUENCE [LARGE SCALE GENOMIC DNA]</scope>
    <source>
        <strain evidence="5">AU6712</strain>
    </source>
</reference>
<dbReference type="Pfam" id="PF18145">
    <property type="entry name" value="SAVED"/>
    <property type="match status" value="1"/>
</dbReference>
<dbReference type="NCBIfam" id="NF033611">
    <property type="entry name" value="SAVED"/>
    <property type="match status" value="1"/>
</dbReference>
<protein>
    <recommendedName>
        <fullName evidence="6">SMODS-associated and fused to various effectors domain-containing protein</fullName>
    </recommendedName>
</protein>
<dbReference type="InterPro" id="IPR041167">
    <property type="entry name" value="Saf_2TM"/>
</dbReference>
<sequence length="373" mass="41335">MNSKSLIEKLVDFYVRPRHISVQIFRASISLLGALAVGGGVSIAYKNMDSSQEFTLSWGDGPGAVAFWGLFSIASVATLVSLFMARRRSEFELDELRVSRVLAVELRGLVDTADSPLVKAIPAKIVGRRESCLVDVRRLVMGPTPNILDALNELVQLRRQIRLMTAGTSREHLTVVAGGVMQVSLLFYAGVLLDDEGRVQLMEWERTTGNWKELDEQDSGERFSISGLTEVEFQCPDIVVAVSASYLADFAGIAQTFPDMPVVQLRLHDPKPNTLLSGTMQEALTRQFTDVMAELANRSVGRVHLILAAPATLCVRFGQAYDPRNMPTLKCYQRERDQTPPYPWNIEIDGNKPARFEQTSQPITQHNLGASNV</sequence>
<proteinExistence type="predicted"/>
<evidence type="ECO:0000313" key="5">
    <source>
        <dbReference type="Proteomes" id="UP000216429"/>
    </source>
</evidence>
<accession>A0A261VC13</accession>
<keyword evidence="1" id="KW-0472">Membrane</keyword>
<dbReference type="InterPro" id="IPR040836">
    <property type="entry name" value="SAVED"/>
</dbReference>
<keyword evidence="1" id="KW-1133">Transmembrane helix</keyword>
<evidence type="ECO:0000313" key="4">
    <source>
        <dbReference type="EMBL" id="OZI71686.1"/>
    </source>
</evidence>
<dbReference type="OrthoDB" id="8687383at2"/>
<organism evidence="4 5">
    <name type="scientific">Bordetella genomosp. 12</name>
    <dbReference type="NCBI Taxonomy" id="463035"/>
    <lineage>
        <taxon>Bacteria</taxon>
        <taxon>Pseudomonadati</taxon>
        <taxon>Pseudomonadota</taxon>
        <taxon>Betaproteobacteria</taxon>
        <taxon>Burkholderiales</taxon>
        <taxon>Alcaligenaceae</taxon>
        <taxon>Bordetella</taxon>
    </lineage>
</organism>
<dbReference type="EMBL" id="NEVU01000003">
    <property type="protein sequence ID" value="OZI71686.1"/>
    <property type="molecule type" value="Genomic_DNA"/>
</dbReference>
<comment type="caution">
    <text evidence="4">The sequence shown here is derived from an EMBL/GenBank/DDBJ whole genome shotgun (WGS) entry which is preliminary data.</text>
</comment>
<dbReference type="Proteomes" id="UP000216429">
    <property type="component" value="Unassembled WGS sequence"/>
</dbReference>
<evidence type="ECO:0008006" key="6">
    <source>
        <dbReference type="Google" id="ProtNLM"/>
    </source>
</evidence>
<evidence type="ECO:0000259" key="2">
    <source>
        <dbReference type="Pfam" id="PF18145"/>
    </source>
</evidence>
<feature type="transmembrane region" description="Helical" evidence="1">
    <location>
        <begin position="172"/>
        <end position="193"/>
    </location>
</feature>
<feature type="transmembrane region" description="Helical" evidence="1">
    <location>
        <begin position="24"/>
        <end position="45"/>
    </location>
</feature>